<dbReference type="AlphaFoldDB" id="A0A223NWY3"/>
<dbReference type="Pfam" id="PF18932">
    <property type="entry name" value="DUF5681"/>
    <property type="match status" value="1"/>
</dbReference>
<dbReference type="EMBL" id="CP022743">
    <property type="protein sequence ID" value="ASU34389.1"/>
    <property type="molecule type" value="Genomic_DNA"/>
</dbReference>
<accession>A0A223NWY3</accession>
<evidence type="ECO:0000313" key="3">
    <source>
        <dbReference type="EMBL" id="ASU34389.1"/>
    </source>
</evidence>
<evidence type="ECO:0000256" key="1">
    <source>
        <dbReference type="SAM" id="MobiDB-lite"/>
    </source>
</evidence>
<dbReference type="InterPro" id="IPR043736">
    <property type="entry name" value="DUF5681"/>
</dbReference>
<keyword evidence="4" id="KW-1185">Reference proteome</keyword>
<evidence type="ECO:0000259" key="2">
    <source>
        <dbReference type="Pfam" id="PF18932"/>
    </source>
</evidence>
<proteinExistence type="predicted"/>
<dbReference type="Proteomes" id="UP000215002">
    <property type="component" value="Chromosome"/>
</dbReference>
<gene>
    <name evidence="3" type="ORF">MuYL_2502</name>
</gene>
<sequence length="91" mass="10284">MARHKFEAGKSGNPKGRPRGASNKTNKLIKEVFADAFYELQNDPKVNLVKWAKDNPGDFYKLGIRLVPTQMTIVTDIPQVIIFKLPENGRD</sequence>
<dbReference type="RefSeq" id="WP_094570746.1">
    <property type="nucleotide sequence ID" value="NZ_CP022743.1"/>
</dbReference>
<name>A0A223NWY3_9SPHI</name>
<reference evidence="3 4" key="1">
    <citation type="submission" date="2017-08" db="EMBL/GenBank/DDBJ databases">
        <title>Complete genome sequence of Mucilaginibacter sp. strain BJC16-A31.</title>
        <authorList>
            <consortium name="Henan University of Science and Technology"/>
            <person name="You X."/>
        </authorList>
    </citation>
    <scope>NUCLEOTIDE SEQUENCE [LARGE SCALE GENOMIC DNA]</scope>
    <source>
        <strain evidence="3 4">BJC16-A31</strain>
    </source>
</reference>
<organism evidence="3 4">
    <name type="scientific">Mucilaginibacter xinganensis</name>
    <dbReference type="NCBI Taxonomy" id="1234841"/>
    <lineage>
        <taxon>Bacteria</taxon>
        <taxon>Pseudomonadati</taxon>
        <taxon>Bacteroidota</taxon>
        <taxon>Sphingobacteriia</taxon>
        <taxon>Sphingobacteriales</taxon>
        <taxon>Sphingobacteriaceae</taxon>
        <taxon>Mucilaginibacter</taxon>
    </lineage>
</organism>
<feature type="domain" description="DUF5681" evidence="2">
    <location>
        <begin position="3"/>
        <end position="31"/>
    </location>
</feature>
<dbReference type="KEGG" id="muc:MuYL_2502"/>
<evidence type="ECO:0000313" key="4">
    <source>
        <dbReference type="Proteomes" id="UP000215002"/>
    </source>
</evidence>
<dbReference type="OrthoDB" id="798816at2"/>
<feature type="region of interest" description="Disordered" evidence="1">
    <location>
        <begin position="1"/>
        <end position="25"/>
    </location>
</feature>
<protein>
    <recommendedName>
        <fullName evidence="2">DUF5681 domain-containing protein</fullName>
    </recommendedName>
</protein>